<accession>A0ACC2NXK5</accession>
<protein>
    <submittedName>
        <fullName evidence="1">Uncharacterized protein</fullName>
    </submittedName>
</protein>
<gene>
    <name evidence="1" type="ORF">QAD02_011595</name>
</gene>
<sequence length="330" mass="35874">MRELMGACKVAPQERVQRGKAHHRRPRTPPSSSSRAPSSPLAAAPSDRPILGASWPSASPMRSPLASNDSIEVAPPSTPAGETNRSSSGPAEEGTPNNPVLGQDPDGADSDEPVLIEFRRYGTNQPVADHEAAATDISISSDSDVNVVWCRRGEPAKRACGHQVSLAESWPANADAAAGIRQSTDTCGAAAAALSVAEMYALAEAYAAHRTPALARALMATVKADCDRLQERERSATRRAKEKERLESLTEEQRREEIRKRRATRQNVRDRNDIVSLSAHDPQDPNRTIAMQTLTFTRTAVRYTLWNRRWLPEPHPGTTNPGGRDLATRS</sequence>
<name>A0ACC2NXK5_9HYME</name>
<dbReference type="Proteomes" id="UP001239111">
    <property type="component" value="Chromosome 2"/>
</dbReference>
<evidence type="ECO:0000313" key="1">
    <source>
        <dbReference type="EMBL" id="KAJ8675809.1"/>
    </source>
</evidence>
<organism evidence="1 2">
    <name type="scientific">Eretmocerus hayati</name>
    <dbReference type="NCBI Taxonomy" id="131215"/>
    <lineage>
        <taxon>Eukaryota</taxon>
        <taxon>Metazoa</taxon>
        <taxon>Ecdysozoa</taxon>
        <taxon>Arthropoda</taxon>
        <taxon>Hexapoda</taxon>
        <taxon>Insecta</taxon>
        <taxon>Pterygota</taxon>
        <taxon>Neoptera</taxon>
        <taxon>Endopterygota</taxon>
        <taxon>Hymenoptera</taxon>
        <taxon>Apocrita</taxon>
        <taxon>Proctotrupomorpha</taxon>
        <taxon>Chalcidoidea</taxon>
        <taxon>Aphelinidae</taxon>
        <taxon>Aphelininae</taxon>
        <taxon>Eretmocerus</taxon>
    </lineage>
</organism>
<reference evidence="1" key="1">
    <citation type="submission" date="2023-04" db="EMBL/GenBank/DDBJ databases">
        <title>A chromosome-level genome assembly of the parasitoid wasp Eretmocerus hayati.</title>
        <authorList>
            <person name="Zhong Y."/>
            <person name="Liu S."/>
            <person name="Liu Y."/>
        </authorList>
    </citation>
    <scope>NUCLEOTIDE SEQUENCE</scope>
    <source>
        <strain evidence="1">ZJU_SS_LIU_2023</strain>
    </source>
</reference>
<keyword evidence="2" id="KW-1185">Reference proteome</keyword>
<dbReference type="EMBL" id="CM056742">
    <property type="protein sequence ID" value="KAJ8675809.1"/>
    <property type="molecule type" value="Genomic_DNA"/>
</dbReference>
<proteinExistence type="predicted"/>
<evidence type="ECO:0000313" key="2">
    <source>
        <dbReference type="Proteomes" id="UP001239111"/>
    </source>
</evidence>
<comment type="caution">
    <text evidence="1">The sequence shown here is derived from an EMBL/GenBank/DDBJ whole genome shotgun (WGS) entry which is preliminary data.</text>
</comment>